<dbReference type="OrthoDB" id="196483at2"/>
<dbReference type="RefSeq" id="WP_136258361.1">
    <property type="nucleotide sequence ID" value="NZ_MWIO01000026.1"/>
</dbReference>
<evidence type="ECO:0000313" key="2">
    <source>
        <dbReference type="Proteomes" id="UP000306317"/>
    </source>
</evidence>
<accession>A0A4S3KFK2</accession>
<evidence type="ECO:0000313" key="1">
    <source>
        <dbReference type="EMBL" id="THD07382.1"/>
    </source>
</evidence>
<protein>
    <submittedName>
        <fullName evidence="1">Zinc/iron-chelating domain-containing protein</fullName>
    </submittedName>
</protein>
<name>A0A4S3KFK2_9GAMM</name>
<dbReference type="InterPro" id="IPR005358">
    <property type="entry name" value="Puta_zinc/iron-chelating_dom"/>
</dbReference>
<comment type="caution">
    <text evidence="1">The sequence shown here is derived from an EMBL/GenBank/DDBJ whole genome shotgun (WGS) entry which is preliminary data.</text>
</comment>
<dbReference type="AlphaFoldDB" id="A0A4S3KFK2"/>
<organism evidence="1 2">
    <name type="scientific">Rhodanobacter lindaniclasticus</name>
    <dbReference type="NCBI Taxonomy" id="75310"/>
    <lineage>
        <taxon>Bacteria</taxon>
        <taxon>Pseudomonadati</taxon>
        <taxon>Pseudomonadota</taxon>
        <taxon>Gammaproteobacteria</taxon>
        <taxon>Lysobacterales</taxon>
        <taxon>Rhodanobacteraceae</taxon>
        <taxon>Rhodanobacter</taxon>
    </lineage>
</organism>
<keyword evidence="2" id="KW-1185">Reference proteome</keyword>
<proteinExistence type="predicted"/>
<reference evidence="1 2" key="1">
    <citation type="submission" date="2017-02" db="EMBL/GenBank/DDBJ databases">
        <title>Whole genome sequencing of Rhodanobacter lindaniclasticus DSM 17932.</title>
        <authorList>
            <person name="Kumar S."/>
            <person name="Patil P."/>
            <person name="Patil P.B."/>
        </authorList>
    </citation>
    <scope>NUCLEOTIDE SEQUENCE [LARGE SCALE GENOMIC DNA]</scope>
    <source>
        <strain evidence="1 2">DSM 17932</strain>
    </source>
</reference>
<sequence length="128" mass="14124">MLHPCLRCGACCAYFRVAFHWSETEPFLGGKVPLELTEKLDPHRVAMRGTHAAQPRCTALQGVIGEAARCGIYPLRPSVCREVQPSWESGAASPQCDKARRAHGLPVLQPEDWLHPFDADEPPLPRSA</sequence>
<dbReference type="Proteomes" id="UP000306317">
    <property type="component" value="Unassembled WGS sequence"/>
</dbReference>
<dbReference type="EMBL" id="MWIO01000026">
    <property type="protein sequence ID" value="THD07382.1"/>
    <property type="molecule type" value="Genomic_DNA"/>
</dbReference>
<dbReference type="Pfam" id="PF03692">
    <property type="entry name" value="CxxCxxCC"/>
    <property type="match status" value="1"/>
</dbReference>
<gene>
    <name evidence="1" type="ORF">B1991_08845</name>
</gene>